<dbReference type="EMBL" id="JANPWB010000010">
    <property type="protein sequence ID" value="KAJ1144920.1"/>
    <property type="molecule type" value="Genomic_DNA"/>
</dbReference>
<accession>A0AAV7R2R3</accession>
<organism evidence="2 3">
    <name type="scientific">Pleurodeles waltl</name>
    <name type="common">Iberian ribbed newt</name>
    <dbReference type="NCBI Taxonomy" id="8319"/>
    <lineage>
        <taxon>Eukaryota</taxon>
        <taxon>Metazoa</taxon>
        <taxon>Chordata</taxon>
        <taxon>Craniata</taxon>
        <taxon>Vertebrata</taxon>
        <taxon>Euteleostomi</taxon>
        <taxon>Amphibia</taxon>
        <taxon>Batrachia</taxon>
        <taxon>Caudata</taxon>
        <taxon>Salamandroidea</taxon>
        <taxon>Salamandridae</taxon>
        <taxon>Pleurodelinae</taxon>
        <taxon>Pleurodeles</taxon>
    </lineage>
</organism>
<evidence type="ECO:0000313" key="2">
    <source>
        <dbReference type="EMBL" id="KAJ1144920.1"/>
    </source>
</evidence>
<proteinExistence type="predicted"/>
<keyword evidence="3" id="KW-1185">Reference proteome</keyword>
<protein>
    <submittedName>
        <fullName evidence="2">Uncharacterized protein</fullName>
    </submittedName>
</protein>
<feature type="region of interest" description="Disordered" evidence="1">
    <location>
        <begin position="1"/>
        <end position="22"/>
    </location>
</feature>
<dbReference type="AlphaFoldDB" id="A0AAV7R2R3"/>
<feature type="region of interest" description="Disordered" evidence="1">
    <location>
        <begin position="72"/>
        <end position="100"/>
    </location>
</feature>
<sequence>MAAGRTATGLDREGPTRGRSCVFRGRSRSSRWNVTETTNNALHAPALRVSTAALIIGTSCLFFLCPLRPQPKGTDSGDGPDGAAGTPQQRQTGSLYPRRPPNVHGVLISMSEIWRLLAHALKIKMLSKPTRNLGEKTEGVKVTRVGRGKGELTGANKRLTAIIAKPAVESMESMPELEDNHREARGKELGPSTENKQLQAQQYEWSERLEHQGGEGGASILGPATEGENLHKILTDTKNLGKITGKDPQSVEWGKDNSDRFYSLTEETDLSSGDHSLGGSEDSETLETEDKTSSNEPTVRQLR</sequence>
<evidence type="ECO:0000256" key="1">
    <source>
        <dbReference type="SAM" id="MobiDB-lite"/>
    </source>
</evidence>
<feature type="compositionally biased region" description="Low complexity" evidence="1">
    <location>
        <begin position="270"/>
        <end position="280"/>
    </location>
</feature>
<name>A0AAV7R2R3_PLEWA</name>
<evidence type="ECO:0000313" key="3">
    <source>
        <dbReference type="Proteomes" id="UP001066276"/>
    </source>
</evidence>
<comment type="caution">
    <text evidence="2">The sequence shown here is derived from an EMBL/GenBank/DDBJ whole genome shotgun (WGS) entry which is preliminary data.</text>
</comment>
<feature type="compositionally biased region" description="Polar residues" evidence="1">
    <location>
        <begin position="294"/>
        <end position="303"/>
    </location>
</feature>
<gene>
    <name evidence="2" type="ORF">NDU88_011214</name>
</gene>
<dbReference type="Proteomes" id="UP001066276">
    <property type="component" value="Chromosome 6"/>
</dbReference>
<feature type="region of interest" description="Disordered" evidence="1">
    <location>
        <begin position="264"/>
        <end position="303"/>
    </location>
</feature>
<feature type="region of interest" description="Disordered" evidence="1">
    <location>
        <begin position="171"/>
        <end position="198"/>
    </location>
</feature>
<feature type="compositionally biased region" description="Basic and acidic residues" evidence="1">
    <location>
        <begin position="178"/>
        <end position="188"/>
    </location>
</feature>
<reference evidence="2" key="1">
    <citation type="journal article" date="2022" name="bioRxiv">
        <title>Sequencing and chromosome-scale assembly of the giantPleurodeles waltlgenome.</title>
        <authorList>
            <person name="Brown T."/>
            <person name="Elewa A."/>
            <person name="Iarovenko S."/>
            <person name="Subramanian E."/>
            <person name="Araus A.J."/>
            <person name="Petzold A."/>
            <person name="Susuki M."/>
            <person name="Suzuki K.-i.T."/>
            <person name="Hayashi T."/>
            <person name="Toyoda A."/>
            <person name="Oliveira C."/>
            <person name="Osipova E."/>
            <person name="Leigh N.D."/>
            <person name="Simon A."/>
            <person name="Yun M.H."/>
        </authorList>
    </citation>
    <scope>NUCLEOTIDE SEQUENCE</scope>
    <source>
        <strain evidence="2">20211129_DDA</strain>
        <tissue evidence="2">Liver</tissue>
    </source>
</reference>